<dbReference type="GO" id="GO:0035999">
    <property type="term" value="P:tetrahydrofolate interconversion"/>
    <property type="evidence" value="ECO:0007669"/>
    <property type="project" value="TreeGrafter"/>
</dbReference>
<dbReference type="PANTHER" id="PTHR23407">
    <property type="entry name" value="ATPASE INHIBITOR/5-FORMYLTETRAHYDROFOLATE CYCLO-LIGASE"/>
    <property type="match status" value="1"/>
</dbReference>
<accession>A0A6B3VQG2</accession>
<feature type="binding site" evidence="4">
    <location>
        <position position="51"/>
    </location>
    <ligand>
        <name>substrate</name>
    </ligand>
</feature>
<dbReference type="Pfam" id="PF01812">
    <property type="entry name" value="5-FTHF_cyc-lig"/>
    <property type="match status" value="1"/>
</dbReference>
<dbReference type="NCBIfam" id="TIGR02727">
    <property type="entry name" value="MTHFS_bact"/>
    <property type="match status" value="1"/>
</dbReference>
<comment type="catalytic activity">
    <reaction evidence="5">
        <text>(6S)-5-formyl-5,6,7,8-tetrahydrofolate + ATP = (6R)-5,10-methenyltetrahydrofolate + ADP + phosphate</text>
        <dbReference type="Rhea" id="RHEA:10488"/>
        <dbReference type="ChEBI" id="CHEBI:30616"/>
        <dbReference type="ChEBI" id="CHEBI:43474"/>
        <dbReference type="ChEBI" id="CHEBI:57455"/>
        <dbReference type="ChEBI" id="CHEBI:57457"/>
        <dbReference type="ChEBI" id="CHEBI:456216"/>
        <dbReference type="EC" id="6.3.3.2"/>
    </reaction>
</comment>
<comment type="similarity">
    <text evidence="1 5">Belongs to the 5-formyltetrahydrofolate cyclo-ligase family.</text>
</comment>
<name>A0A6B3VQG2_9BACI</name>
<proteinExistence type="inferred from homology"/>
<dbReference type="EMBL" id="JAAIWN010000002">
    <property type="protein sequence ID" value="NEY80199.1"/>
    <property type="molecule type" value="Genomic_DNA"/>
</dbReference>
<dbReference type="InterPro" id="IPR002698">
    <property type="entry name" value="FTHF_cligase"/>
</dbReference>
<dbReference type="EC" id="6.3.3.2" evidence="5"/>
<dbReference type="AlphaFoldDB" id="A0A6B3VQG2"/>
<dbReference type="SUPFAM" id="SSF100950">
    <property type="entry name" value="NagB/RpiA/CoA transferase-like"/>
    <property type="match status" value="1"/>
</dbReference>
<evidence type="ECO:0000256" key="4">
    <source>
        <dbReference type="PIRSR" id="PIRSR006806-1"/>
    </source>
</evidence>
<keyword evidence="7" id="KW-1185">Reference proteome</keyword>
<feature type="binding site" evidence="4">
    <location>
        <begin position="135"/>
        <end position="143"/>
    </location>
    <ligand>
        <name>ATP</name>
        <dbReference type="ChEBI" id="CHEBI:30616"/>
    </ligand>
</feature>
<evidence type="ECO:0000256" key="1">
    <source>
        <dbReference type="ARBA" id="ARBA00010638"/>
    </source>
</evidence>
<evidence type="ECO:0000313" key="6">
    <source>
        <dbReference type="EMBL" id="NEY80199.1"/>
    </source>
</evidence>
<comment type="caution">
    <text evidence="6">The sequence shown here is derived from an EMBL/GenBank/DDBJ whole genome shotgun (WGS) entry which is preliminary data.</text>
</comment>
<evidence type="ECO:0000256" key="2">
    <source>
        <dbReference type="ARBA" id="ARBA00022741"/>
    </source>
</evidence>
<sequence>MMMDKKLVRAELTGRLKELSKPVYEDLSYRIANQLYEDPLWKSAQVIGITVSRFPEVDTYQIIRKAWEQKKKVVIPKCDPKTRGMTFRMLQRFNELESVFFGLYEPIENRTIAVKPNEINLLIVPGVAYTRDGFRIGFGGGYYDRFLEGFKGDTLSLAFSFQIVSKLPLEEHDLPVSKIITENEVISVVY</sequence>
<keyword evidence="5" id="KW-0460">Magnesium</keyword>
<comment type="cofactor">
    <cofactor evidence="5">
        <name>Mg(2+)</name>
        <dbReference type="ChEBI" id="CHEBI:18420"/>
    </cofactor>
</comment>
<reference evidence="6 7" key="1">
    <citation type="submission" date="2020-02" db="EMBL/GenBank/DDBJ databases">
        <title>Bacillus aquiflavi sp. nov., isolated from yellow water of strong flavor Chinese baijiu in Yibin region of China.</title>
        <authorList>
            <person name="Xie J."/>
        </authorList>
    </citation>
    <scope>NUCLEOTIDE SEQUENCE [LARGE SCALE GENOMIC DNA]</scope>
    <source>
        <strain evidence="6 7">3H-10</strain>
    </source>
</reference>
<feature type="binding site" evidence="4">
    <location>
        <begin position="5"/>
        <end position="9"/>
    </location>
    <ligand>
        <name>ATP</name>
        <dbReference type="ChEBI" id="CHEBI:30616"/>
    </ligand>
</feature>
<evidence type="ECO:0000256" key="5">
    <source>
        <dbReference type="RuleBase" id="RU361279"/>
    </source>
</evidence>
<dbReference type="InterPro" id="IPR024185">
    <property type="entry name" value="FTHF_cligase-like_sf"/>
</dbReference>
<keyword evidence="3 4" id="KW-0067">ATP-binding</keyword>
<organism evidence="6 7">
    <name type="scientific">Bacillus aquiflavi</name>
    <dbReference type="NCBI Taxonomy" id="2672567"/>
    <lineage>
        <taxon>Bacteria</taxon>
        <taxon>Bacillati</taxon>
        <taxon>Bacillota</taxon>
        <taxon>Bacilli</taxon>
        <taxon>Bacillales</taxon>
        <taxon>Bacillaceae</taxon>
        <taxon>Bacillus</taxon>
    </lineage>
</organism>
<keyword evidence="6" id="KW-0436">Ligase</keyword>
<gene>
    <name evidence="6" type="ORF">G4D64_01395</name>
</gene>
<dbReference type="PIRSF" id="PIRSF006806">
    <property type="entry name" value="FTHF_cligase"/>
    <property type="match status" value="1"/>
</dbReference>
<dbReference type="Proteomes" id="UP000472971">
    <property type="component" value="Unassembled WGS sequence"/>
</dbReference>
<dbReference type="Gene3D" id="3.40.50.10420">
    <property type="entry name" value="NagB/RpiA/CoA transferase-like"/>
    <property type="match status" value="1"/>
</dbReference>
<dbReference type="GO" id="GO:0005524">
    <property type="term" value="F:ATP binding"/>
    <property type="evidence" value="ECO:0007669"/>
    <property type="project" value="UniProtKB-KW"/>
</dbReference>
<protein>
    <recommendedName>
        <fullName evidence="5">5-formyltetrahydrofolate cyclo-ligase</fullName>
        <ecNumber evidence="5">6.3.3.2</ecNumber>
    </recommendedName>
</protein>
<keyword evidence="5" id="KW-0479">Metal-binding</keyword>
<dbReference type="PANTHER" id="PTHR23407:SF1">
    <property type="entry name" value="5-FORMYLTETRAHYDROFOLATE CYCLO-LIGASE"/>
    <property type="match status" value="1"/>
</dbReference>
<dbReference type="GO" id="GO:0009396">
    <property type="term" value="P:folic acid-containing compound biosynthetic process"/>
    <property type="evidence" value="ECO:0007669"/>
    <property type="project" value="TreeGrafter"/>
</dbReference>
<dbReference type="GO" id="GO:0046872">
    <property type="term" value="F:metal ion binding"/>
    <property type="evidence" value="ECO:0007669"/>
    <property type="project" value="UniProtKB-KW"/>
</dbReference>
<evidence type="ECO:0000256" key="3">
    <source>
        <dbReference type="ARBA" id="ARBA00022840"/>
    </source>
</evidence>
<dbReference type="InterPro" id="IPR037171">
    <property type="entry name" value="NagB/RpiA_transferase-like"/>
</dbReference>
<dbReference type="GO" id="GO:0030272">
    <property type="term" value="F:5-formyltetrahydrofolate cyclo-ligase activity"/>
    <property type="evidence" value="ECO:0007669"/>
    <property type="project" value="UniProtKB-EC"/>
</dbReference>
<keyword evidence="2 4" id="KW-0547">Nucleotide-binding</keyword>
<feature type="binding site" evidence="4">
    <location>
        <position position="56"/>
    </location>
    <ligand>
        <name>substrate</name>
    </ligand>
</feature>
<evidence type="ECO:0000313" key="7">
    <source>
        <dbReference type="Proteomes" id="UP000472971"/>
    </source>
</evidence>